<proteinExistence type="predicted"/>
<name>A0A2D3VMT5_9PEZI</name>
<feature type="signal peptide" evidence="3">
    <location>
        <begin position="1"/>
        <end position="17"/>
    </location>
</feature>
<sequence>MFAILLLLPLLAALVSAQQNVLVNGNSQLPQCAQQCPLLQQANQACTATATPQAAWACFCQSAYIPTLKTSAVGVCDSTCTDATQNAQVSTWYNSNCGSDFGASEHAADTATAATTTAGAPAAAGTTSSGSSNAGNGNNNNNDAGSANQNSGSGTTDWNPEATKEGGDWWSTHYQWIVMVIVLAIGLSLFAWLAVWLKRRHDRKQDAITGGFNAGITERSAPDGGYAEKNASGTLTGASPVIGSGRNSPARTREAFMPYGYGYAKSESRLGSSQGVVDQRPTSPLAAPAMSNVEENGSMGPWPAENSSKPLSRAG</sequence>
<feature type="compositionally biased region" description="Polar residues" evidence="1">
    <location>
        <begin position="305"/>
        <end position="315"/>
    </location>
</feature>
<accession>A0A2D3VMT5</accession>
<keyword evidence="3" id="KW-0732">Signal</keyword>
<keyword evidence="5" id="KW-1185">Reference proteome</keyword>
<keyword evidence="2" id="KW-0812">Transmembrane</keyword>
<protein>
    <recommendedName>
        <fullName evidence="6">Integral membrane protein</fullName>
    </recommendedName>
</protein>
<organism evidence="4 5">
    <name type="scientific">Ramularia collo-cygni</name>
    <dbReference type="NCBI Taxonomy" id="112498"/>
    <lineage>
        <taxon>Eukaryota</taxon>
        <taxon>Fungi</taxon>
        <taxon>Dikarya</taxon>
        <taxon>Ascomycota</taxon>
        <taxon>Pezizomycotina</taxon>
        <taxon>Dothideomycetes</taxon>
        <taxon>Dothideomycetidae</taxon>
        <taxon>Mycosphaerellales</taxon>
        <taxon>Mycosphaerellaceae</taxon>
        <taxon>Ramularia</taxon>
    </lineage>
</organism>
<evidence type="ECO:0000313" key="5">
    <source>
        <dbReference type="Proteomes" id="UP000225277"/>
    </source>
</evidence>
<reference evidence="4 5" key="1">
    <citation type="submission" date="2016-03" db="EMBL/GenBank/DDBJ databases">
        <authorList>
            <person name="Ploux O."/>
        </authorList>
    </citation>
    <scope>NUCLEOTIDE SEQUENCE [LARGE SCALE GENOMIC DNA]</scope>
    <source>
        <strain evidence="4 5">URUG2</strain>
    </source>
</reference>
<evidence type="ECO:0000256" key="2">
    <source>
        <dbReference type="SAM" id="Phobius"/>
    </source>
</evidence>
<feature type="compositionally biased region" description="Polar residues" evidence="1">
    <location>
        <begin position="269"/>
        <end position="282"/>
    </location>
</feature>
<evidence type="ECO:0000313" key="4">
    <source>
        <dbReference type="EMBL" id="CZT22958.1"/>
    </source>
</evidence>
<dbReference type="Proteomes" id="UP000225277">
    <property type="component" value="Unassembled WGS sequence"/>
</dbReference>
<dbReference type="AlphaFoldDB" id="A0A2D3VMT5"/>
<dbReference type="GeneID" id="35603751"/>
<dbReference type="OrthoDB" id="5426355at2759"/>
<feature type="transmembrane region" description="Helical" evidence="2">
    <location>
        <begin position="174"/>
        <end position="197"/>
    </location>
</feature>
<evidence type="ECO:0000256" key="3">
    <source>
        <dbReference type="SAM" id="SignalP"/>
    </source>
</evidence>
<keyword evidence="2" id="KW-1133">Transmembrane helix</keyword>
<keyword evidence="2" id="KW-0472">Membrane</keyword>
<evidence type="ECO:0000256" key="1">
    <source>
        <dbReference type="SAM" id="MobiDB-lite"/>
    </source>
</evidence>
<dbReference type="RefSeq" id="XP_023629682.1">
    <property type="nucleotide sequence ID" value="XM_023773914.1"/>
</dbReference>
<gene>
    <name evidence="4" type="ORF">RCC_08666</name>
</gene>
<feature type="chain" id="PRO_5013924905" description="Integral membrane protein" evidence="3">
    <location>
        <begin position="18"/>
        <end position="315"/>
    </location>
</feature>
<feature type="compositionally biased region" description="Low complexity" evidence="1">
    <location>
        <begin position="119"/>
        <end position="156"/>
    </location>
</feature>
<feature type="region of interest" description="Disordered" evidence="1">
    <location>
        <begin position="119"/>
        <end position="164"/>
    </location>
</feature>
<evidence type="ECO:0008006" key="6">
    <source>
        <dbReference type="Google" id="ProtNLM"/>
    </source>
</evidence>
<feature type="region of interest" description="Disordered" evidence="1">
    <location>
        <begin position="268"/>
        <end position="315"/>
    </location>
</feature>
<dbReference type="EMBL" id="FJUY01000015">
    <property type="protein sequence ID" value="CZT22958.1"/>
    <property type="molecule type" value="Genomic_DNA"/>
</dbReference>